<geneLocation type="plasmid" evidence="4">
    <name>pmsr2b</name>
</geneLocation>
<organism evidence="3 4">
    <name type="scientific">Pantoea phytobeneficialis</name>
    <dbReference type="NCBI Taxonomy" id="2052056"/>
    <lineage>
        <taxon>Bacteria</taxon>
        <taxon>Pseudomonadati</taxon>
        <taxon>Pseudomonadota</taxon>
        <taxon>Gammaproteobacteria</taxon>
        <taxon>Enterobacterales</taxon>
        <taxon>Erwiniaceae</taxon>
        <taxon>Pantoea</taxon>
    </lineage>
</organism>
<keyword evidence="1" id="KW-0812">Transmembrane</keyword>
<dbReference type="Proteomes" id="UP000424872">
    <property type="component" value="Plasmid pMSR2B"/>
</dbReference>
<reference evidence="3" key="2">
    <citation type="journal article" date="2020" name="Environ. Microbiol.">
        <title>The extreme plant-growth-promoting properties of Pantoea phytobeneficialis MSR2 revealed by functional and genomic analysis.</title>
        <authorList>
            <person name="Nascimento F.X."/>
            <person name="Hernandez A.G."/>
            <person name="Glick B.R."/>
            <person name="Rossi M.J."/>
        </authorList>
    </citation>
    <scope>NUCLEOTIDE SEQUENCE</scope>
    <source>
        <strain evidence="3">MSR2</strain>
    </source>
</reference>
<reference evidence="2" key="3">
    <citation type="submission" date="2023-07" db="EMBL/GenBank/DDBJ databases">
        <title>The extreme plant-growth-promoting properties of Pantoea phytobeneficialis PF55 revealed by functional and genomic analysis.</title>
        <authorList>
            <person name="Nascimento F.X."/>
            <person name="Marcio R.J."/>
        </authorList>
    </citation>
    <scope>NUCLEOTIDE SEQUENCE</scope>
    <source>
        <strain evidence="2">PF55</strain>
    </source>
</reference>
<name>A0AAP9HAD3_9GAMM</name>
<sequence>MRQQFGVPWVQLIAVNSIQIIPAMIPLLCFVCLRNRIANRKLWLLVPAVGWFIGKLVVLGVLYIFALKIANVPLYAEGYFSMLRRVITAEWLVKASALVLAIIACSYAWRRETRGN</sequence>
<dbReference type="AlphaFoldDB" id="A0AAP9HAD3"/>
<keyword evidence="5" id="KW-1185">Reference proteome</keyword>
<proteinExistence type="predicted"/>
<dbReference type="EMBL" id="JAUOOM010000011">
    <property type="protein sequence ID" value="MDO6407451.1"/>
    <property type="molecule type" value="Genomic_DNA"/>
</dbReference>
<evidence type="ECO:0000256" key="1">
    <source>
        <dbReference type="SAM" id="Phobius"/>
    </source>
</evidence>
<evidence type="ECO:0000313" key="3">
    <source>
        <dbReference type="EMBL" id="QGR09502.1"/>
    </source>
</evidence>
<evidence type="ECO:0000313" key="5">
    <source>
        <dbReference type="Proteomes" id="UP001171299"/>
    </source>
</evidence>
<geneLocation type="plasmid" evidence="3">
    <name>pMSR2B</name>
</geneLocation>
<keyword evidence="3" id="KW-0614">Plasmid</keyword>
<dbReference type="RefSeq" id="WP_208726657.1">
    <property type="nucleotide sequence ID" value="NZ_CP024638.1"/>
</dbReference>
<gene>
    <name evidence="3" type="ORF">CTZ24_23805</name>
    <name evidence="2" type="ORF">Q3404_12790</name>
</gene>
<dbReference type="EMBL" id="CP024638">
    <property type="protein sequence ID" value="QGR09502.1"/>
    <property type="molecule type" value="Genomic_DNA"/>
</dbReference>
<feature type="transmembrane region" description="Helical" evidence="1">
    <location>
        <begin position="42"/>
        <end position="66"/>
    </location>
</feature>
<feature type="transmembrane region" description="Helical" evidence="1">
    <location>
        <begin position="12"/>
        <end position="33"/>
    </location>
</feature>
<evidence type="ECO:0000313" key="2">
    <source>
        <dbReference type="EMBL" id="MDO6407451.1"/>
    </source>
</evidence>
<keyword evidence="1" id="KW-0472">Membrane</keyword>
<accession>A0AAP9HAD3</accession>
<dbReference type="KEGG" id="ppho:CTZ24_23805"/>
<dbReference type="Proteomes" id="UP001171299">
    <property type="component" value="Unassembled WGS sequence"/>
</dbReference>
<keyword evidence="1" id="KW-1133">Transmembrane helix</keyword>
<evidence type="ECO:0000313" key="4">
    <source>
        <dbReference type="Proteomes" id="UP000424872"/>
    </source>
</evidence>
<protein>
    <submittedName>
        <fullName evidence="3">Uncharacterized protein</fullName>
    </submittedName>
</protein>
<feature type="transmembrane region" description="Helical" evidence="1">
    <location>
        <begin position="86"/>
        <end position="109"/>
    </location>
</feature>
<reference evidence="4" key="1">
    <citation type="submission" date="2017-11" db="EMBL/GenBank/DDBJ databases">
        <title>Genome sequence of Pantoea sp. MSR2.</title>
        <authorList>
            <person name="Nascimento F.X."/>
        </authorList>
    </citation>
    <scope>NUCLEOTIDE SEQUENCE [LARGE SCALE GENOMIC DNA]</scope>
    <source>
        <strain evidence="4">MSR2</strain>
        <plasmid evidence="4">pmsr2b</plasmid>
    </source>
</reference>